<protein>
    <submittedName>
        <fullName evidence="3">Uncharacterized protein</fullName>
    </submittedName>
</protein>
<dbReference type="Gene3D" id="3.30.420.40">
    <property type="match status" value="2"/>
</dbReference>
<feature type="signal peptide" evidence="2">
    <location>
        <begin position="1"/>
        <end position="22"/>
    </location>
</feature>
<dbReference type="PROSITE" id="PS00329">
    <property type="entry name" value="HSP70_2"/>
    <property type="match status" value="1"/>
</dbReference>
<dbReference type="PANTHER" id="PTHR14187:SF5">
    <property type="entry name" value="HEAT SHOCK 70 KDA PROTEIN 12A"/>
    <property type="match status" value="1"/>
</dbReference>
<sequence length="1100" mass="125153">MSSLLVLLHVAVWLTLFQISTEFIFPFRCPHQSHKHMRSHWYCKNNLKPEYICLIDTEHASSTELCVKTLDYAPPGQNYVWTGGFRNLDCKDHTFQPYALWQNESEKCMFEKSHCIDEGQTVFKSGTTETDSSCRCDHSQYYTFVNPPQHGKYCEPSKEDCSCYIKQCAYNEQLNSDYECINSLSEDYSSLTIDTSINTTGENTRKNVVKWSSFNVRVIILIMIILLLIGGITLCWFLRKQTENYTDLELPKPIVTVDPGHPIVESETATTEINEATSAINVQNIPTETKPEDAGSYLTKAPNSVSSKKRCFADIKVTGSLPVIFPASITYTMDIGHTVSIVYLIVSNLDTHISLKRKSNVADKFFVCCPMKTETLQYGDGKVKYFVTICSLKTKKPGIYFCDATNAAGTRSSKQQITVTYTSALPVIFPASITYTMDIGRTVSIVYLVLSDLDTQIVLKRKSNVSETFVVSCPVKRETLEYVDGNFKKYFLTICSLKTNEPGIYYCDATNVVGTRTSKQHITVSYANEIIASLDIGSTTSKIAFICTEEYLHDERKIYTTRMHTDEKMIQPTCLLIKNSNQKTVFGNDAKTEYEDCLTWDDSTNNLFFEGFRAKLCKQKAMLENSTVEDVTGRNKMCTSELFKHIIIHLKKMTIREIKERHINVKEDNIMWVLTLPSEWYTLEKNFFFTCCEQAGIQNSKLLMQCESKAAFIYCQSLDGKRTKPMLNCGMQHLIVDIGGGTSQLSVLQPVDANELKEPHPSVVLPFAGDTLDKEIMHFFGTIVSDKVVDDLKKKPSCYNDIQKEFESAKIQYASNAQWARFSLPVDILNKLCVQCHNETFLEMLCKHPKVKMDMEHLTDEKKKETISLKGGTFYIGKFYLSELYQKVIDVISSEITNYLKSNSRISTSSMVLVGGLSNCRLVTQAIEKAFPNKKMFLADDSFFAVAKGAILFGCKPTIITTRITGYTYGRRIRPKFEQGVHNPQKRVDDRCKDVFEPFMSKNQIVPIGTTVKIQYFTVDSNQKYVNIALYMSEKDDPKYVDEEGCKKILELTVKLSKPSKRVRGRRIIDVECVFEYDKVTVTAVDRPTRESTSSCFQLY</sequence>
<dbReference type="InterPro" id="IPR036179">
    <property type="entry name" value="Ig-like_dom_sf"/>
</dbReference>
<dbReference type="SUPFAM" id="SSF48726">
    <property type="entry name" value="Immunoglobulin"/>
    <property type="match status" value="1"/>
</dbReference>
<keyword evidence="1" id="KW-0812">Transmembrane</keyword>
<keyword evidence="1" id="KW-0472">Membrane</keyword>
<name>A0A8S3VPQ4_MYTED</name>
<feature type="transmembrane region" description="Helical" evidence="1">
    <location>
        <begin position="214"/>
        <end position="238"/>
    </location>
</feature>
<keyword evidence="4" id="KW-1185">Reference proteome</keyword>
<reference evidence="3" key="1">
    <citation type="submission" date="2021-03" db="EMBL/GenBank/DDBJ databases">
        <authorList>
            <person name="Bekaert M."/>
        </authorList>
    </citation>
    <scope>NUCLEOTIDE SEQUENCE</scope>
</reference>
<dbReference type="InterPro" id="IPR018181">
    <property type="entry name" value="Heat_shock_70_CS"/>
</dbReference>
<proteinExistence type="predicted"/>
<feature type="chain" id="PRO_5035904318" evidence="2">
    <location>
        <begin position="23"/>
        <end position="1100"/>
    </location>
</feature>
<dbReference type="InterPro" id="IPR029047">
    <property type="entry name" value="HSP70_peptide-bd_sf"/>
</dbReference>
<dbReference type="SUPFAM" id="SSF53067">
    <property type="entry name" value="Actin-like ATPase domain"/>
    <property type="match status" value="2"/>
</dbReference>
<gene>
    <name evidence="3" type="ORF">MEDL_68523</name>
</gene>
<dbReference type="InterPro" id="IPR043129">
    <property type="entry name" value="ATPase_NBD"/>
</dbReference>
<dbReference type="Proteomes" id="UP000683360">
    <property type="component" value="Unassembled WGS sequence"/>
</dbReference>
<accession>A0A8S3VPQ4</accession>
<evidence type="ECO:0000256" key="1">
    <source>
        <dbReference type="SAM" id="Phobius"/>
    </source>
</evidence>
<dbReference type="OrthoDB" id="6169485at2759"/>
<evidence type="ECO:0000313" key="4">
    <source>
        <dbReference type="Proteomes" id="UP000683360"/>
    </source>
</evidence>
<dbReference type="Gene3D" id="2.60.34.10">
    <property type="entry name" value="Substrate Binding Domain Of DNAk, Chain A, domain 1"/>
    <property type="match status" value="1"/>
</dbReference>
<keyword evidence="1" id="KW-1133">Transmembrane helix</keyword>
<comment type="caution">
    <text evidence="3">The sequence shown here is derived from an EMBL/GenBank/DDBJ whole genome shotgun (WGS) entry which is preliminary data.</text>
</comment>
<evidence type="ECO:0000313" key="3">
    <source>
        <dbReference type="EMBL" id="CAG2257278.1"/>
    </source>
</evidence>
<dbReference type="EMBL" id="CAJPWZ010003324">
    <property type="protein sequence ID" value="CAG2257278.1"/>
    <property type="molecule type" value="Genomic_DNA"/>
</dbReference>
<organism evidence="3 4">
    <name type="scientific">Mytilus edulis</name>
    <name type="common">Blue mussel</name>
    <dbReference type="NCBI Taxonomy" id="6550"/>
    <lineage>
        <taxon>Eukaryota</taxon>
        <taxon>Metazoa</taxon>
        <taxon>Spiralia</taxon>
        <taxon>Lophotrochozoa</taxon>
        <taxon>Mollusca</taxon>
        <taxon>Bivalvia</taxon>
        <taxon>Autobranchia</taxon>
        <taxon>Pteriomorphia</taxon>
        <taxon>Mytilida</taxon>
        <taxon>Mytiloidea</taxon>
        <taxon>Mytilidae</taxon>
        <taxon>Mytilinae</taxon>
        <taxon>Mytilus</taxon>
    </lineage>
</organism>
<evidence type="ECO:0000256" key="2">
    <source>
        <dbReference type="SAM" id="SignalP"/>
    </source>
</evidence>
<keyword evidence="2" id="KW-0732">Signal</keyword>
<dbReference type="AlphaFoldDB" id="A0A8S3VPQ4"/>
<dbReference type="PANTHER" id="PTHR14187">
    <property type="entry name" value="ALPHA KINASE/ELONGATION FACTOR 2 KINASE"/>
    <property type="match status" value="1"/>
</dbReference>